<sequence length="904" mass="99963">MGAERETTNMAAFNPEKATVKTRHAIAHAQAMARELGHPEVDSLHLLMAAISQDGGLVRPLLERAGVHGAAIERAVSAKFSKRSKVSGAELGVSRELHATLDIAADEAESLKDKFISTEHLVLAMLSDGAERAGIKAGALLRELGAARELVLSALQEMRGTQSVTTEDPEGTYEALAKYTRDLSGLARAQKLDPVIGRDTEIRRALQVLSRRTKNNPVLIGDPGVGKTAIAEGIALRIASGDVPESLKDRRLVQLDLAALVAGAKYRGEFEERLKAVLTDITEAEGRILLFIDELHTLVGAGGSEGTQDAANMLKPALARGELRCIGATTLDEYRKFIEKDKALERRFQPVMIDEPSVDDTVSILRGLRDRFEAHHGIRIEDAALVAAANLSHRYIQNRFLPDKAIDLIDEASARLKMEVESVPLPIDELERRITRLEMERQALAREAEGGGLRDKLGAMFSSTSDEDKQKQERRGERLRELEAELAGLREEATALRGRWQTERERFADIKQLSERIEQTKSEAARAQQSGDLERASQLTYGTLRELETQREQAREELHQAQADGSFLREVVTDEDIAEIVSKWTGIPVAKMLQGEQDKLLAMEDNLHKRVIGQDEAIAALASVVRQNRAGLGDPDRPIGSFLFLGPTGVGKTELAKACAEFLFDDERNVVRIDMSEYMEKFSVSRLIGAPPGYVGYDEGGQLTEAVRRKPYSVVLLDEIEKAHPEVFNLLLQVLDDGRLTDSQGRTVDFRNTIILMTSNIGSELLSSGQYDGDAQELERARAKLLRQHFRPEFLNRLDGVISFHSLGREHMLGILEIQLRRLAKRLAERELELELSNSAKAWLAERGYEPEYGARPLKRLLQQRILEPLSRAILAGEFGRGDTVVVDADPNGEGLVVKPAAPS</sequence>
<dbReference type="FunFam" id="3.40.50.300:FF:000120">
    <property type="entry name" value="ATP-dependent chaperone ClpB"/>
    <property type="match status" value="1"/>
</dbReference>
<dbReference type="InterPro" id="IPR019489">
    <property type="entry name" value="Clp_ATPase_C"/>
</dbReference>
<dbReference type="Gene3D" id="1.10.8.60">
    <property type="match status" value="1"/>
</dbReference>
<evidence type="ECO:0000256" key="12">
    <source>
        <dbReference type="SAM" id="MobiDB-lite"/>
    </source>
</evidence>
<dbReference type="SUPFAM" id="SSF81923">
    <property type="entry name" value="Double Clp-N motif"/>
    <property type="match status" value="1"/>
</dbReference>
<dbReference type="GO" id="GO:0042026">
    <property type="term" value="P:protein refolding"/>
    <property type="evidence" value="ECO:0007669"/>
    <property type="project" value="UniProtKB-UniRule"/>
</dbReference>
<dbReference type="PROSITE" id="PS51903">
    <property type="entry name" value="CLP_R"/>
    <property type="match status" value="1"/>
</dbReference>
<dbReference type="Pfam" id="PF10431">
    <property type="entry name" value="ClpB_D2-small"/>
    <property type="match status" value="1"/>
</dbReference>
<dbReference type="EMBL" id="PVNK01000214">
    <property type="protein sequence ID" value="PRP92364.1"/>
    <property type="molecule type" value="Genomic_DNA"/>
</dbReference>
<protein>
    <recommendedName>
        <fullName evidence="2 11">Chaperone protein ClpB</fullName>
    </recommendedName>
</protein>
<keyword evidence="3 9" id="KW-0677">Repeat</keyword>
<dbReference type="InterPro" id="IPR036628">
    <property type="entry name" value="Clp_N_dom_sf"/>
</dbReference>
<dbReference type="FunFam" id="3.40.50.300:FF:000010">
    <property type="entry name" value="Chaperone clpB 1, putative"/>
    <property type="match status" value="1"/>
</dbReference>
<dbReference type="GO" id="GO:0005737">
    <property type="term" value="C:cytoplasm"/>
    <property type="evidence" value="ECO:0007669"/>
    <property type="project" value="UniProtKB-SubCell"/>
</dbReference>
<evidence type="ECO:0000256" key="7">
    <source>
        <dbReference type="ARBA" id="ARBA00023186"/>
    </source>
</evidence>
<comment type="caution">
    <text evidence="14">The sequence shown here is derived from an EMBL/GenBank/DDBJ whole genome shotgun (WGS) entry which is preliminary data.</text>
</comment>
<evidence type="ECO:0000256" key="10">
    <source>
        <dbReference type="RuleBase" id="RU004432"/>
    </source>
</evidence>
<dbReference type="PROSITE" id="PS00870">
    <property type="entry name" value="CLPAB_1"/>
    <property type="match status" value="1"/>
</dbReference>
<dbReference type="PROSITE" id="PS00871">
    <property type="entry name" value="CLPAB_2"/>
    <property type="match status" value="1"/>
</dbReference>
<dbReference type="GO" id="GO:0005524">
    <property type="term" value="F:ATP binding"/>
    <property type="evidence" value="ECO:0007669"/>
    <property type="project" value="UniProtKB-UniRule"/>
</dbReference>
<dbReference type="SMART" id="SM00382">
    <property type="entry name" value="AAA"/>
    <property type="match status" value="2"/>
</dbReference>
<proteinExistence type="inferred from homology"/>
<dbReference type="SUPFAM" id="SSF52540">
    <property type="entry name" value="P-loop containing nucleoside triphosphate hydrolases"/>
    <property type="match status" value="2"/>
</dbReference>
<dbReference type="PANTHER" id="PTHR11638:SF18">
    <property type="entry name" value="HEAT SHOCK PROTEIN 104"/>
    <property type="match status" value="1"/>
</dbReference>
<evidence type="ECO:0000256" key="9">
    <source>
        <dbReference type="PROSITE-ProRule" id="PRU01251"/>
    </source>
</evidence>
<keyword evidence="4 10" id="KW-0547">Nucleotide-binding</keyword>
<dbReference type="Pfam" id="PF07724">
    <property type="entry name" value="AAA_2"/>
    <property type="match status" value="1"/>
</dbReference>
<keyword evidence="15" id="KW-1185">Reference proteome</keyword>
<dbReference type="InterPro" id="IPR050130">
    <property type="entry name" value="ClpA_ClpB"/>
</dbReference>
<dbReference type="InterPro" id="IPR028299">
    <property type="entry name" value="ClpA/B_CS2"/>
</dbReference>
<dbReference type="InterPro" id="IPR018368">
    <property type="entry name" value="ClpA/B_CS1"/>
</dbReference>
<comment type="subcellular location">
    <subcellularLocation>
        <location evidence="11">Cytoplasm</location>
    </subcellularLocation>
</comment>
<dbReference type="GO" id="GO:0016887">
    <property type="term" value="F:ATP hydrolysis activity"/>
    <property type="evidence" value="ECO:0007669"/>
    <property type="project" value="InterPro"/>
</dbReference>
<keyword evidence="6" id="KW-0175">Coiled coil</keyword>
<keyword evidence="11" id="KW-0346">Stress response</keyword>
<gene>
    <name evidence="14" type="primary">clpB1</name>
    <name evidence="11" type="synonym">clpB</name>
    <name evidence="14" type="ORF">ENSA5_49950</name>
</gene>
<dbReference type="InterPro" id="IPR001270">
    <property type="entry name" value="ClpA/B"/>
</dbReference>
<dbReference type="InterPro" id="IPR027417">
    <property type="entry name" value="P-loop_NTPase"/>
</dbReference>
<comment type="subunit">
    <text evidence="8">Homohexamer. The oligomerization is ATP-dependent.</text>
</comment>
<evidence type="ECO:0000256" key="3">
    <source>
        <dbReference type="ARBA" id="ARBA00022737"/>
    </source>
</evidence>
<evidence type="ECO:0000256" key="5">
    <source>
        <dbReference type="ARBA" id="ARBA00022840"/>
    </source>
</evidence>
<feature type="region of interest" description="Disordered" evidence="12">
    <location>
        <begin position="455"/>
        <end position="477"/>
    </location>
</feature>
<evidence type="ECO:0000313" key="14">
    <source>
        <dbReference type="EMBL" id="PRP92364.1"/>
    </source>
</evidence>
<dbReference type="PRINTS" id="PR00300">
    <property type="entry name" value="CLPPROTEASEA"/>
</dbReference>
<dbReference type="FunFam" id="1.10.8.60:FF:000017">
    <property type="entry name" value="ATP-dependent chaperone ClpB"/>
    <property type="match status" value="1"/>
</dbReference>
<comment type="subunit">
    <text evidence="11">Homohexamer; The oligomerization is ATP-dependent.</text>
</comment>
<dbReference type="SMART" id="SM01086">
    <property type="entry name" value="ClpB_D2-small"/>
    <property type="match status" value="1"/>
</dbReference>
<dbReference type="PANTHER" id="PTHR11638">
    <property type="entry name" value="ATP-DEPENDENT CLP PROTEASE"/>
    <property type="match status" value="1"/>
</dbReference>
<evidence type="ECO:0000256" key="4">
    <source>
        <dbReference type="ARBA" id="ARBA00022741"/>
    </source>
</evidence>
<reference evidence="14 15" key="1">
    <citation type="submission" date="2018-03" db="EMBL/GenBank/DDBJ databases">
        <title>Draft Genome Sequences of the Obligatory Marine Myxobacteria Enhygromyxa salina SWB005.</title>
        <authorList>
            <person name="Poehlein A."/>
            <person name="Moghaddam J.A."/>
            <person name="Harms H."/>
            <person name="Alanjari M."/>
            <person name="Koenig G.M."/>
            <person name="Daniel R."/>
            <person name="Schaeberle T.F."/>
        </authorList>
    </citation>
    <scope>NUCLEOTIDE SEQUENCE [LARGE SCALE GENOMIC DNA]</scope>
    <source>
        <strain evidence="14 15">SWB005</strain>
    </source>
</reference>
<dbReference type="Gene3D" id="1.10.1780.10">
    <property type="entry name" value="Clp, N-terminal domain"/>
    <property type="match status" value="1"/>
</dbReference>
<dbReference type="GO" id="GO:0034605">
    <property type="term" value="P:cellular response to heat"/>
    <property type="evidence" value="ECO:0007669"/>
    <property type="project" value="TreeGrafter"/>
</dbReference>
<dbReference type="CDD" id="cd00009">
    <property type="entry name" value="AAA"/>
    <property type="match status" value="1"/>
</dbReference>
<dbReference type="InterPro" id="IPR003959">
    <property type="entry name" value="ATPase_AAA_core"/>
</dbReference>
<dbReference type="CDD" id="cd19499">
    <property type="entry name" value="RecA-like_ClpB_Hsp104-like"/>
    <property type="match status" value="1"/>
</dbReference>
<evidence type="ECO:0000256" key="1">
    <source>
        <dbReference type="ARBA" id="ARBA00008675"/>
    </source>
</evidence>
<accession>A0A2S9XHK6</accession>
<dbReference type="FunFam" id="3.40.50.300:FF:000025">
    <property type="entry name" value="ATP-dependent Clp protease subunit"/>
    <property type="match status" value="1"/>
</dbReference>
<comment type="similarity">
    <text evidence="1 10">Belongs to the ClpA/ClpB family.</text>
</comment>
<dbReference type="Pfam" id="PF02861">
    <property type="entry name" value="Clp_N"/>
    <property type="match status" value="1"/>
</dbReference>
<name>A0A2S9XHK6_9BACT</name>
<dbReference type="AlphaFoldDB" id="A0A2S9XHK6"/>
<dbReference type="InterPro" id="IPR004176">
    <property type="entry name" value="Clp_R_N"/>
</dbReference>
<evidence type="ECO:0000256" key="11">
    <source>
        <dbReference type="RuleBase" id="RU362034"/>
    </source>
</evidence>
<dbReference type="InterPro" id="IPR017730">
    <property type="entry name" value="Chaperonin_ClpB"/>
</dbReference>
<dbReference type="Gene3D" id="3.40.50.300">
    <property type="entry name" value="P-loop containing nucleotide triphosphate hydrolases"/>
    <property type="match status" value="3"/>
</dbReference>
<evidence type="ECO:0000256" key="8">
    <source>
        <dbReference type="ARBA" id="ARBA00026057"/>
    </source>
</evidence>
<evidence type="ECO:0000256" key="2">
    <source>
        <dbReference type="ARBA" id="ARBA00017574"/>
    </source>
</evidence>
<dbReference type="Pfam" id="PF17871">
    <property type="entry name" value="AAA_lid_9"/>
    <property type="match status" value="1"/>
</dbReference>
<keyword evidence="7 10" id="KW-0143">Chaperone</keyword>
<evidence type="ECO:0000259" key="13">
    <source>
        <dbReference type="PROSITE" id="PS51903"/>
    </source>
</evidence>
<keyword evidence="11" id="KW-0963">Cytoplasm</keyword>
<feature type="domain" description="Clp R" evidence="13">
    <location>
        <begin position="15"/>
        <end position="161"/>
    </location>
</feature>
<dbReference type="InterPro" id="IPR041546">
    <property type="entry name" value="ClpA/ClpB_AAA_lid"/>
</dbReference>
<dbReference type="Proteomes" id="UP000237968">
    <property type="component" value="Unassembled WGS sequence"/>
</dbReference>
<evidence type="ECO:0000313" key="15">
    <source>
        <dbReference type="Proteomes" id="UP000237968"/>
    </source>
</evidence>
<organism evidence="14 15">
    <name type="scientific">Enhygromyxa salina</name>
    <dbReference type="NCBI Taxonomy" id="215803"/>
    <lineage>
        <taxon>Bacteria</taxon>
        <taxon>Pseudomonadati</taxon>
        <taxon>Myxococcota</taxon>
        <taxon>Polyangia</taxon>
        <taxon>Nannocystales</taxon>
        <taxon>Nannocystaceae</taxon>
        <taxon>Enhygromyxa</taxon>
    </lineage>
</organism>
<dbReference type="NCBIfam" id="TIGR03346">
    <property type="entry name" value="chaperone_ClpB"/>
    <property type="match status" value="1"/>
</dbReference>
<comment type="function">
    <text evidence="11">Part of a stress-induced multi-chaperone system, it is involved in the recovery of the cell from heat-induced damage, in cooperation with DnaK, DnaJ and GrpE.</text>
</comment>
<feature type="compositionally biased region" description="Basic and acidic residues" evidence="12">
    <location>
        <begin position="466"/>
        <end position="477"/>
    </location>
</feature>
<evidence type="ECO:0000256" key="6">
    <source>
        <dbReference type="ARBA" id="ARBA00023054"/>
    </source>
</evidence>
<dbReference type="InterPro" id="IPR003593">
    <property type="entry name" value="AAA+_ATPase"/>
</dbReference>
<dbReference type="Pfam" id="PF00004">
    <property type="entry name" value="AAA"/>
    <property type="match status" value="1"/>
</dbReference>
<keyword evidence="5 10" id="KW-0067">ATP-binding</keyword>